<dbReference type="PROSITE" id="PS50082">
    <property type="entry name" value="WD_REPEATS_2"/>
    <property type="match status" value="2"/>
</dbReference>
<dbReference type="PROSITE" id="PS50294">
    <property type="entry name" value="WD_REPEATS_REGION"/>
    <property type="match status" value="1"/>
</dbReference>
<keyword evidence="4" id="KW-0812">Transmembrane</keyword>
<sequence length="606" mass="68743">METQGFKKYCFFFFKKKSYSVGINTLILFNFLLPIPILAEIRERDWCNVVTCHMDTAQAYVWRLQNFVLGEHILKPCPENQSPVKACAISACGNFAVLGTAGGWIERFNLQSGISRGSYVDLSERRSCAHDGEVVGVACDSTNTLMISAGYHGDIKVWDFKGRELKSRWEIGCAVVKIVYHRSNGLLATATDDLVIRLFDVVALRMVRKFEGHIDRVTDLCFSEDGKWLLTSSMDGTLRIWDVILARQIDAIHVDVSVTALSLSPNMDVLATTHVDQNGVYLWVNQTMFSGSSNIDSYASGKEVVSVKLPSVSSTEGSHKDSEKPDLNHLQFRDDFQNPHFHEKIPDLVTLSLLPKSQWQSLINLDIIKIRNKPIEPPKKAEKAPFFLPSVPTLSGQIVFEPSEISSEKRVAEGDELENSRSDLPQSQFLQLLQSSAVKNSFSVFTDYIKSLSPSTLDVELRMLQIIDDDNEQEPDTRPDLFPIELLLDYFIHEISCRNNFFTSCYQIVFKGKKCHAVPGIFKLIHLMNGLSARIWGFGKIEKVIKIFCKIFYFCDQIHGETIRRQSNLQDKAKKLLEVQCAVWQRVDKLFQSSRCMVTFLSNSQF</sequence>
<gene>
    <name evidence="6" type="primary">SPCC1672.07_1</name>
    <name evidence="6" type="ORF">CK203_074878</name>
</gene>
<dbReference type="InterPro" id="IPR036322">
    <property type="entry name" value="WD40_repeat_dom_sf"/>
</dbReference>
<keyword evidence="2" id="KW-0677">Repeat</keyword>
<feature type="repeat" description="WD" evidence="3">
    <location>
        <begin position="210"/>
        <end position="243"/>
    </location>
</feature>
<evidence type="ECO:0000256" key="4">
    <source>
        <dbReference type="SAM" id="Phobius"/>
    </source>
</evidence>
<evidence type="ECO:0000256" key="1">
    <source>
        <dbReference type="ARBA" id="ARBA00022574"/>
    </source>
</evidence>
<dbReference type="GO" id="GO:0006364">
    <property type="term" value="P:rRNA processing"/>
    <property type="evidence" value="ECO:0007669"/>
    <property type="project" value="InterPro"/>
</dbReference>
<dbReference type="PANTHER" id="PTHR22840:SF12">
    <property type="entry name" value="WD REPEAT-CONTAINING PROTEIN 36"/>
    <property type="match status" value="1"/>
</dbReference>
<feature type="repeat" description="WD" evidence="3">
    <location>
        <begin position="127"/>
        <end position="168"/>
    </location>
</feature>
<evidence type="ECO:0000259" key="5">
    <source>
        <dbReference type="Pfam" id="PF04192"/>
    </source>
</evidence>
<dbReference type="PROSITE" id="PS00678">
    <property type="entry name" value="WD_REPEATS_1"/>
    <property type="match status" value="1"/>
</dbReference>
<dbReference type="EMBL" id="QGNW01001665">
    <property type="protein sequence ID" value="RVW33767.1"/>
    <property type="molecule type" value="Genomic_DNA"/>
</dbReference>
<dbReference type="Gene3D" id="2.130.10.10">
    <property type="entry name" value="YVTN repeat-like/Quinoprotein amine dehydrogenase"/>
    <property type="match status" value="1"/>
</dbReference>
<keyword evidence="4" id="KW-0472">Membrane</keyword>
<dbReference type="InterPro" id="IPR019775">
    <property type="entry name" value="WD40_repeat_CS"/>
</dbReference>
<accession>A0A438DE52</accession>
<organism evidence="6 7">
    <name type="scientific">Vitis vinifera</name>
    <name type="common">Grape</name>
    <dbReference type="NCBI Taxonomy" id="29760"/>
    <lineage>
        <taxon>Eukaryota</taxon>
        <taxon>Viridiplantae</taxon>
        <taxon>Streptophyta</taxon>
        <taxon>Embryophyta</taxon>
        <taxon>Tracheophyta</taxon>
        <taxon>Spermatophyta</taxon>
        <taxon>Magnoliopsida</taxon>
        <taxon>eudicotyledons</taxon>
        <taxon>Gunneridae</taxon>
        <taxon>Pentapetalae</taxon>
        <taxon>rosids</taxon>
        <taxon>Vitales</taxon>
        <taxon>Vitaceae</taxon>
        <taxon>Viteae</taxon>
        <taxon>Vitis</taxon>
    </lineage>
</organism>
<keyword evidence="4" id="KW-1133">Transmembrane helix</keyword>
<evidence type="ECO:0000313" key="7">
    <source>
        <dbReference type="Proteomes" id="UP000288805"/>
    </source>
</evidence>
<dbReference type="SMART" id="SM00320">
    <property type="entry name" value="WD40"/>
    <property type="match status" value="5"/>
</dbReference>
<evidence type="ECO:0000313" key="6">
    <source>
        <dbReference type="EMBL" id="RVW33767.1"/>
    </source>
</evidence>
<dbReference type="InterPro" id="IPR001680">
    <property type="entry name" value="WD40_rpt"/>
</dbReference>
<proteinExistence type="predicted"/>
<evidence type="ECO:0000256" key="3">
    <source>
        <dbReference type="PROSITE-ProRule" id="PRU00221"/>
    </source>
</evidence>
<dbReference type="Proteomes" id="UP000288805">
    <property type="component" value="Unassembled WGS sequence"/>
</dbReference>
<dbReference type="InterPro" id="IPR015943">
    <property type="entry name" value="WD40/YVTN_repeat-like_dom_sf"/>
</dbReference>
<protein>
    <submittedName>
        <fullName evidence="6">U3 small nucleolar RNA-associated protein 21-like</fullName>
    </submittedName>
</protein>
<name>A0A438DE52_VITVI</name>
<feature type="domain" description="WDR36/Utp21 C-terminal" evidence="5">
    <location>
        <begin position="347"/>
        <end position="471"/>
    </location>
</feature>
<evidence type="ECO:0000256" key="2">
    <source>
        <dbReference type="ARBA" id="ARBA00022737"/>
    </source>
</evidence>
<keyword evidence="1 3" id="KW-0853">WD repeat</keyword>
<dbReference type="PANTHER" id="PTHR22840">
    <property type="entry name" value="WD REPEAT-CONTAINING PROTEIN 36"/>
    <property type="match status" value="1"/>
</dbReference>
<dbReference type="AlphaFoldDB" id="A0A438DE52"/>
<dbReference type="GO" id="GO:0032040">
    <property type="term" value="C:small-subunit processome"/>
    <property type="evidence" value="ECO:0007669"/>
    <property type="project" value="InterPro"/>
</dbReference>
<dbReference type="InterPro" id="IPR007319">
    <property type="entry name" value="WDR36/Utp21_C"/>
</dbReference>
<dbReference type="SUPFAM" id="SSF50978">
    <property type="entry name" value="WD40 repeat-like"/>
    <property type="match status" value="1"/>
</dbReference>
<reference evidence="6 7" key="1">
    <citation type="journal article" date="2018" name="PLoS Genet.">
        <title>Population sequencing reveals clonal diversity and ancestral inbreeding in the grapevine cultivar Chardonnay.</title>
        <authorList>
            <person name="Roach M.J."/>
            <person name="Johnson D.L."/>
            <person name="Bohlmann J."/>
            <person name="van Vuuren H.J."/>
            <person name="Jones S.J."/>
            <person name="Pretorius I.S."/>
            <person name="Schmidt S.A."/>
            <person name="Borneman A.R."/>
        </authorList>
    </citation>
    <scope>NUCLEOTIDE SEQUENCE [LARGE SCALE GENOMIC DNA]</scope>
    <source>
        <strain evidence="7">cv. Chardonnay</strain>
        <tissue evidence="6">Leaf</tissue>
    </source>
</reference>
<dbReference type="FunFam" id="2.130.10.10:FF:000200">
    <property type="entry name" value="U3 small nucleolar RNA-associated protein 21"/>
    <property type="match status" value="1"/>
</dbReference>
<dbReference type="Pfam" id="PF25168">
    <property type="entry name" value="Beta-prop_WDR36-Utp21_2nd"/>
    <property type="match status" value="1"/>
</dbReference>
<dbReference type="Pfam" id="PF04192">
    <property type="entry name" value="Utp21"/>
    <property type="match status" value="1"/>
</dbReference>
<feature type="transmembrane region" description="Helical" evidence="4">
    <location>
        <begin position="21"/>
        <end position="39"/>
    </location>
</feature>
<comment type="caution">
    <text evidence="6">The sequence shown here is derived from an EMBL/GenBank/DDBJ whole genome shotgun (WGS) entry which is preliminary data.</text>
</comment>